<evidence type="ECO:0000313" key="13">
    <source>
        <dbReference type="Proteomes" id="UP001152795"/>
    </source>
</evidence>
<dbReference type="EMBL" id="CACRXK020023803">
    <property type="protein sequence ID" value="CAB4038097.1"/>
    <property type="molecule type" value="Genomic_DNA"/>
</dbReference>
<evidence type="ECO:0000256" key="2">
    <source>
        <dbReference type="ARBA" id="ARBA00022490"/>
    </source>
</evidence>
<reference evidence="12" key="1">
    <citation type="submission" date="2020-04" db="EMBL/GenBank/DDBJ databases">
        <authorList>
            <person name="Alioto T."/>
            <person name="Alioto T."/>
            <person name="Gomez Garrido J."/>
        </authorList>
    </citation>
    <scope>NUCLEOTIDE SEQUENCE</scope>
    <source>
        <strain evidence="12">A484AB</strain>
    </source>
</reference>
<evidence type="ECO:0000256" key="4">
    <source>
        <dbReference type="ARBA" id="ARBA00022741"/>
    </source>
</evidence>
<keyword evidence="3" id="KW-0493">Microtubule</keyword>
<dbReference type="GO" id="GO:0005874">
    <property type="term" value="C:microtubule"/>
    <property type="evidence" value="ECO:0007669"/>
    <property type="project" value="UniProtKB-KW"/>
</dbReference>
<dbReference type="GO" id="GO:0005930">
    <property type="term" value="C:axoneme"/>
    <property type="evidence" value="ECO:0007669"/>
    <property type="project" value="UniProtKB-SubCell"/>
</dbReference>
<comment type="subcellular location">
    <subcellularLocation>
        <location evidence="1">Cytoplasm</location>
        <location evidence="1">Cytoskeleton</location>
        <location evidence="1">Cilium axoneme</location>
    </subcellularLocation>
</comment>
<keyword evidence="6" id="KW-0243">Dynein</keyword>
<keyword evidence="4" id="KW-0547">Nucleotide-binding</keyword>
<keyword evidence="9" id="KW-0505">Motor protein</keyword>
<accession>A0A6S7K1G0</accession>
<keyword evidence="13" id="KW-1185">Reference proteome</keyword>
<protein>
    <submittedName>
        <fullName evidence="12">Dynein heavy chain 1, axonemal-like</fullName>
    </submittedName>
</protein>
<gene>
    <name evidence="12" type="ORF">PACLA_8A025810</name>
</gene>
<name>A0A6S7K1G0_PARCT</name>
<keyword evidence="11" id="KW-0966">Cell projection</keyword>
<feature type="non-terminal residue" evidence="12">
    <location>
        <position position="352"/>
    </location>
</feature>
<dbReference type="Gene3D" id="1.10.287.2620">
    <property type="match status" value="1"/>
</dbReference>
<evidence type="ECO:0000256" key="1">
    <source>
        <dbReference type="ARBA" id="ARBA00004430"/>
    </source>
</evidence>
<evidence type="ECO:0000313" key="12">
    <source>
        <dbReference type="EMBL" id="CAB4038097.1"/>
    </source>
</evidence>
<proteinExistence type="predicted"/>
<comment type="caution">
    <text evidence="12">The sequence shown here is derived from an EMBL/GenBank/DDBJ whole genome shotgun (WGS) entry which is preliminary data.</text>
</comment>
<dbReference type="PANTHER" id="PTHR22878">
    <property type="entry name" value="DYNEIN HEAVY CHAIN 6, AXONEMAL-LIKE-RELATED"/>
    <property type="match status" value="1"/>
</dbReference>
<dbReference type="GO" id="GO:0005524">
    <property type="term" value="F:ATP binding"/>
    <property type="evidence" value="ECO:0007669"/>
    <property type="project" value="UniProtKB-KW"/>
</dbReference>
<dbReference type="GO" id="GO:0030286">
    <property type="term" value="C:dynein complex"/>
    <property type="evidence" value="ECO:0007669"/>
    <property type="project" value="UniProtKB-KW"/>
</dbReference>
<dbReference type="GO" id="GO:0051959">
    <property type="term" value="F:dynein light intermediate chain binding"/>
    <property type="evidence" value="ECO:0007669"/>
    <property type="project" value="InterPro"/>
</dbReference>
<evidence type="ECO:0000256" key="10">
    <source>
        <dbReference type="ARBA" id="ARBA00023212"/>
    </source>
</evidence>
<dbReference type="AlphaFoldDB" id="A0A6S7K1G0"/>
<dbReference type="PANTHER" id="PTHR22878:SF73">
    <property type="entry name" value="DYNEIN AXONEMAL HEAVY CHAIN 1"/>
    <property type="match status" value="1"/>
</dbReference>
<keyword evidence="5" id="KW-0067">ATP-binding</keyword>
<dbReference type="InterPro" id="IPR026983">
    <property type="entry name" value="DHC"/>
</dbReference>
<evidence type="ECO:0000256" key="8">
    <source>
        <dbReference type="ARBA" id="ARBA00023069"/>
    </source>
</evidence>
<dbReference type="InterPro" id="IPR013602">
    <property type="entry name" value="Dynein_heavy_linker"/>
</dbReference>
<dbReference type="FunFam" id="1.10.287.2620:FF:000002">
    <property type="entry name" value="Dynein heavy chain 2, axonemal"/>
    <property type="match status" value="1"/>
</dbReference>
<keyword evidence="8" id="KW-0969">Cilium</keyword>
<evidence type="ECO:0000256" key="3">
    <source>
        <dbReference type="ARBA" id="ARBA00022701"/>
    </source>
</evidence>
<keyword evidence="10" id="KW-0206">Cytoskeleton</keyword>
<evidence type="ECO:0000256" key="9">
    <source>
        <dbReference type="ARBA" id="ARBA00023175"/>
    </source>
</evidence>
<evidence type="ECO:0000256" key="5">
    <source>
        <dbReference type="ARBA" id="ARBA00022840"/>
    </source>
</evidence>
<dbReference type="Gene3D" id="1.20.140.100">
    <property type="entry name" value="Dynein heavy chain, N-terminal domain 2"/>
    <property type="match status" value="1"/>
</dbReference>
<dbReference type="Pfam" id="PF08393">
    <property type="entry name" value="DHC_N2"/>
    <property type="match status" value="1"/>
</dbReference>
<evidence type="ECO:0000256" key="11">
    <source>
        <dbReference type="ARBA" id="ARBA00023273"/>
    </source>
</evidence>
<dbReference type="GO" id="GO:0045505">
    <property type="term" value="F:dynein intermediate chain binding"/>
    <property type="evidence" value="ECO:0007669"/>
    <property type="project" value="InterPro"/>
</dbReference>
<keyword evidence="7" id="KW-0175">Coiled coil</keyword>
<keyword evidence="2" id="KW-0963">Cytoplasm</keyword>
<evidence type="ECO:0000256" key="7">
    <source>
        <dbReference type="ARBA" id="ARBA00023054"/>
    </source>
</evidence>
<dbReference type="FunFam" id="1.20.140.100:FF:000004">
    <property type="entry name" value="Dynein axonemal heavy chain 6"/>
    <property type="match status" value="1"/>
</dbReference>
<evidence type="ECO:0000256" key="6">
    <source>
        <dbReference type="ARBA" id="ARBA00023017"/>
    </source>
</evidence>
<dbReference type="OrthoDB" id="6017186at2759"/>
<organism evidence="12 13">
    <name type="scientific">Paramuricea clavata</name>
    <name type="common">Red gorgonian</name>
    <name type="synonym">Violescent sea-whip</name>
    <dbReference type="NCBI Taxonomy" id="317549"/>
    <lineage>
        <taxon>Eukaryota</taxon>
        <taxon>Metazoa</taxon>
        <taxon>Cnidaria</taxon>
        <taxon>Anthozoa</taxon>
        <taxon>Octocorallia</taxon>
        <taxon>Malacalcyonacea</taxon>
        <taxon>Plexauridae</taxon>
        <taxon>Paramuricea</taxon>
    </lineage>
</organism>
<dbReference type="Proteomes" id="UP001152795">
    <property type="component" value="Unassembled WGS sequence"/>
</dbReference>
<sequence>MVIAGFAAHTDLNRAHEVANDVRRISKQLKECQTLASTYNNRERLFGLPVTSYDKLGKLLKDFEPYKNLWLTTSDWLKWHDSWMNDPLTTIDAEQLESNVSNSFKTMHKCGRHFQEVPSVQNVANEIKGWIEDFKPFIPLIQGLRNPGMRSRHWDQLSKDLGFKLVANQNLNFAKCLELKLQDHIGVIAKVAEIAGKEYSIEQALDKMEGEWAPMIMEVLAYKETGTYIIKVSDDCSQLLDDHIVMTQSMSFSPYKKPFEDRINTWEGKLVMTQDVLDEWMNCQRAWLYLEPIFSSEDINRQLPIESKRYQTMERIWRKVMNNAHGNPQVISLCPDARLLDCLKECNKLLEQ</sequence>
<dbReference type="InterPro" id="IPR042222">
    <property type="entry name" value="Dynein_2_N"/>
</dbReference>
<dbReference type="GO" id="GO:0007018">
    <property type="term" value="P:microtubule-based movement"/>
    <property type="evidence" value="ECO:0007669"/>
    <property type="project" value="InterPro"/>
</dbReference>